<protein>
    <submittedName>
        <fullName evidence="1">Uncharacterized protein</fullName>
    </submittedName>
</protein>
<organism evidence="1 2">
    <name type="scientific">Candidatus Tenderia electrophaga</name>
    <dbReference type="NCBI Taxonomy" id="1748243"/>
    <lineage>
        <taxon>Bacteria</taxon>
        <taxon>Pseudomonadati</taxon>
        <taxon>Pseudomonadota</taxon>
        <taxon>Gammaproteobacteria</taxon>
        <taxon>Candidatus Tenderiales</taxon>
        <taxon>Candidatus Tenderiaceae</taxon>
        <taxon>Candidatus Tenderia</taxon>
    </lineage>
</organism>
<dbReference type="Proteomes" id="UP000055136">
    <property type="component" value="Chromosome"/>
</dbReference>
<sequence length="110" mass="12543">MRRAKQQRKQESKQALRAVISAVRETTVYLRSLKQGGNKSIDKEERLSLKWTQLAFALEDLGLHKLAGRCSMKGRYWANPADFDTDFLEQAGMRLSDIETLAQTSLAELE</sequence>
<dbReference type="AlphaFoldDB" id="A0A0S2TIC6"/>
<dbReference type="STRING" id="1748243.Tel_15735"/>
<dbReference type="EMBL" id="CP013099">
    <property type="protein sequence ID" value="ALP54898.1"/>
    <property type="molecule type" value="Genomic_DNA"/>
</dbReference>
<evidence type="ECO:0000313" key="2">
    <source>
        <dbReference type="Proteomes" id="UP000055136"/>
    </source>
</evidence>
<dbReference type="KEGG" id="tee:Tel_15735"/>
<keyword evidence="2" id="KW-1185">Reference proteome</keyword>
<reference evidence="1" key="1">
    <citation type="submission" date="2015-10" db="EMBL/GenBank/DDBJ databases">
        <title>Description of Candidatus Tenderia electrophaga gen. nov, sp. nov., an Uncultivated Electroautotroph from a Biocathode Enrichment.</title>
        <authorList>
            <person name="Eddie B.J."/>
            <person name="Malanoski A.P."/>
            <person name="Wang Z."/>
            <person name="Hall R.J."/>
            <person name="Oh S.D."/>
            <person name="Heiner C."/>
            <person name="Lin B."/>
            <person name="Strycharz-Glaven S.M."/>
        </authorList>
    </citation>
    <scope>NUCLEOTIDE SEQUENCE [LARGE SCALE GENOMIC DNA]</scope>
    <source>
        <strain evidence="1">NRL1</strain>
    </source>
</reference>
<accession>A0A0S2TIC6</accession>
<proteinExistence type="predicted"/>
<evidence type="ECO:0000313" key="1">
    <source>
        <dbReference type="EMBL" id="ALP54898.1"/>
    </source>
</evidence>
<gene>
    <name evidence="1" type="ORF">Tel_15735</name>
</gene>
<name>A0A0S2TIC6_9GAMM</name>